<organism evidence="1 2">
    <name type="scientific">Phytophthora oleae</name>
    <dbReference type="NCBI Taxonomy" id="2107226"/>
    <lineage>
        <taxon>Eukaryota</taxon>
        <taxon>Sar</taxon>
        <taxon>Stramenopiles</taxon>
        <taxon>Oomycota</taxon>
        <taxon>Peronosporomycetes</taxon>
        <taxon>Peronosporales</taxon>
        <taxon>Peronosporaceae</taxon>
        <taxon>Phytophthora</taxon>
    </lineage>
</organism>
<proteinExistence type="predicted"/>
<evidence type="ECO:0000313" key="1">
    <source>
        <dbReference type="EMBL" id="KAL3666931.1"/>
    </source>
</evidence>
<protein>
    <recommendedName>
        <fullName evidence="3">Restriction endonuclease type IV Mrr domain-containing protein</fullName>
    </recommendedName>
</protein>
<dbReference type="AlphaFoldDB" id="A0ABD3FKU3"/>
<evidence type="ECO:0000313" key="2">
    <source>
        <dbReference type="Proteomes" id="UP001632037"/>
    </source>
</evidence>
<sequence length="205" mass="22909">MVAHAIFCASRRNGVRGICFNQFFAGLLGELRDECKLMTMSIADSRDTIVASDLLDGFTALTNLAKATIPFLAPPNAVWPDCILRADGCNFGHLVRVADEERCDTYVEDVNRPGTPLFICECKYWDTSVGSDTMRSIIGGLEKLWGEKWAIVVLFCVELANWKTWEHDGIGCVKVTCESCSAKWIHLPPEGMRRKLVVVVEMRTM</sequence>
<keyword evidence="2" id="KW-1185">Reference proteome</keyword>
<accession>A0ABD3FKU3</accession>
<gene>
    <name evidence="1" type="ORF">V7S43_007878</name>
</gene>
<reference evidence="1 2" key="1">
    <citation type="submission" date="2024-09" db="EMBL/GenBank/DDBJ databases">
        <title>Genome sequencing and assembly of Phytophthora oleae, isolate VK10A, causative agent of rot of olive drupes.</title>
        <authorList>
            <person name="Conti Taguali S."/>
            <person name="Riolo M."/>
            <person name="La Spada F."/>
            <person name="Cacciola S.O."/>
            <person name="Dionisio G."/>
        </authorList>
    </citation>
    <scope>NUCLEOTIDE SEQUENCE [LARGE SCALE GENOMIC DNA]</scope>
    <source>
        <strain evidence="1 2">VK10A</strain>
    </source>
</reference>
<evidence type="ECO:0008006" key="3">
    <source>
        <dbReference type="Google" id="ProtNLM"/>
    </source>
</evidence>
<name>A0ABD3FKU3_9STRA</name>
<dbReference type="Proteomes" id="UP001632037">
    <property type="component" value="Unassembled WGS sequence"/>
</dbReference>
<comment type="caution">
    <text evidence="1">The sequence shown here is derived from an EMBL/GenBank/DDBJ whole genome shotgun (WGS) entry which is preliminary data.</text>
</comment>
<dbReference type="EMBL" id="JBIMZQ010000015">
    <property type="protein sequence ID" value="KAL3666931.1"/>
    <property type="molecule type" value="Genomic_DNA"/>
</dbReference>